<proteinExistence type="inferred from homology"/>
<dbReference type="EMBL" id="NKUC01000021">
    <property type="protein sequence ID" value="PYD56551.1"/>
    <property type="molecule type" value="Genomic_DNA"/>
</dbReference>
<dbReference type="GO" id="GO:0008932">
    <property type="term" value="F:lytic endotransglycosylase activity"/>
    <property type="evidence" value="ECO:0007669"/>
    <property type="project" value="UniProtKB-UniRule"/>
</dbReference>
<dbReference type="GO" id="GO:0071555">
    <property type="term" value="P:cell wall organization"/>
    <property type="evidence" value="ECO:0007669"/>
    <property type="project" value="UniProtKB-KW"/>
</dbReference>
<dbReference type="InterPro" id="IPR012997">
    <property type="entry name" value="RplA"/>
</dbReference>
<dbReference type="InterPro" id="IPR034718">
    <property type="entry name" value="RlpA"/>
</dbReference>
<evidence type="ECO:0000256" key="2">
    <source>
        <dbReference type="RuleBase" id="RU003495"/>
    </source>
</evidence>
<evidence type="ECO:0000313" key="3">
    <source>
        <dbReference type="EMBL" id="PYD56551.1"/>
    </source>
</evidence>
<comment type="function">
    <text evidence="1">Lytic transglycosylase with a strong preference for naked glycan strands that lack stem peptides.</text>
</comment>
<dbReference type="PANTHER" id="PTHR34183:SF8">
    <property type="entry name" value="ENDOLYTIC PEPTIDOGLYCAN TRANSGLYCOSYLASE RLPA-RELATED"/>
    <property type="match status" value="1"/>
</dbReference>
<keyword evidence="1" id="KW-0456">Lyase</keyword>
<keyword evidence="1" id="KW-0961">Cell wall biogenesis/degradation</keyword>
<dbReference type="HAMAP" id="MF_02071">
    <property type="entry name" value="RlpA"/>
    <property type="match status" value="1"/>
</dbReference>
<dbReference type="NCBIfam" id="TIGR00413">
    <property type="entry name" value="rlpA"/>
    <property type="match status" value="1"/>
</dbReference>
<dbReference type="OrthoDB" id="9779128at2"/>
<gene>
    <name evidence="1" type="primary">rlpA</name>
    <name evidence="3" type="ORF">CFR75_10600</name>
</gene>
<protein>
    <recommendedName>
        <fullName evidence="1">Endolytic peptidoglycan transglycosylase RlpA</fullName>
        <ecNumber evidence="1">4.2.2.-</ecNumber>
    </recommendedName>
</protein>
<reference evidence="3 4" key="1">
    <citation type="submission" date="2017-07" db="EMBL/GenBank/DDBJ databases">
        <title>A draft genome sequence of Komagataeibacter xylinus LMG 1515.</title>
        <authorList>
            <person name="Skraban J."/>
            <person name="Cleenwerck I."/>
            <person name="Vandamme P."/>
            <person name="Trcek J."/>
        </authorList>
    </citation>
    <scope>NUCLEOTIDE SEQUENCE [LARGE SCALE GENOMIC DNA]</scope>
    <source>
        <strain evidence="3 4">LMG 1515</strain>
    </source>
</reference>
<dbReference type="STRING" id="1220579.GCA_001571345_01930"/>
<dbReference type="Gene3D" id="2.40.40.10">
    <property type="entry name" value="RlpA-like domain"/>
    <property type="match status" value="1"/>
</dbReference>
<evidence type="ECO:0000256" key="1">
    <source>
        <dbReference type="HAMAP-Rule" id="MF_02071"/>
    </source>
</evidence>
<dbReference type="CDD" id="cd22268">
    <property type="entry name" value="DPBB_RlpA-like"/>
    <property type="match status" value="1"/>
</dbReference>
<dbReference type="Pfam" id="PF03330">
    <property type="entry name" value="DPBB_1"/>
    <property type="match status" value="1"/>
</dbReference>
<name>A0A318PH20_KOMXY</name>
<dbReference type="EC" id="4.2.2.-" evidence="1"/>
<dbReference type="InterPro" id="IPR009009">
    <property type="entry name" value="RlpA-like_DPBB"/>
</dbReference>
<dbReference type="Proteomes" id="UP000248257">
    <property type="component" value="Unassembled WGS sequence"/>
</dbReference>
<dbReference type="PANTHER" id="PTHR34183">
    <property type="entry name" value="ENDOLYTIC PEPTIDOGLYCAN TRANSGLYCOSYLASE RLPA"/>
    <property type="match status" value="1"/>
</dbReference>
<dbReference type="GO" id="GO:0000270">
    <property type="term" value="P:peptidoglycan metabolic process"/>
    <property type="evidence" value="ECO:0007669"/>
    <property type="project" value="UniProtKB-UniRule"/>
</dbReference>
<dbReference type="InterPro" id="IPR036908">
    <property type="entry name" value="RlpA-like_sf"/>
</dbReference>
<comment type="similarity">
    <text evidence="1 2">Belongs to the RlpA family.</text>
</comment>
<sequence>MTGKTDHRRACAAQGGNTTRFGASVAVACLMLATSGLLGAAQGAVRHAAGTTRHGGRGSVRRPSVMASVPVHWNQHGLASWYGTNMQNGHATASGERFDPDALTAAHRQLPLGTRVRVHALGTGRSVVVRINDRGPYHGRRIIDLSAAAARQLGIITRGVSMVDIEPARDGHAQVASAMRQGRLY</sequence>
<organism evidence="3 4">
    <name type="scientific">Komagataeibacter xylinus</name>
    <name type="common">Gluconacetobacter xylinus</name>
    <dbReference type="NCBI Taxonomy" id="28448"/>
    <lineage>
        <taxon>Bacteria</taxon>
        <taxon>Pseudomonadati</taxon>
        <taxon>Pseudomonadota</taxon>
        <taxon>Alphaproteobacteria</taxon>
        <taxon>Acetobacterales</taxon>
        <taxon>Acetobacteraceae</taxon>
        <taxon>Komagataeibacter</taxon>
    </lineage>
</organism>
<dbReference type="RefSeq" id="WP_061274469.1">
    <property type="nucleotide sequence ID" value="NZ_CBCRXN010000033.1"/>
</dbReference>
<comment type="caution">
    <text evidence="3">The sequence shown here is derived from an EMBL/GenBank/DDBJ whole genome shotgun (WGS) entry which is preliminary data.</text>
</comment>
<keyword evidence="4" id="KW-1185">Reference proteome</keyword>
<dbReference type="SUPFAM" id="SSF50685">
    <property type="entry name" value="Barwin-like endoglucanases"/>
    <property type="match status" value="1"/>
</dbReference>
<keyword evidence="3" id="KW-0449">Lipoprotein</keyword>
<evidence type="ECO:0000313" key="4">
    <source>
        <dbReference type="Proteomes" id="UP000248257"/>
    </source>
</evidence>
<dbReference type="AlphaFoldDB" id="A0A318PH20"/>
<accession>A0A318PH20</accession>